<evidence type="ECO:0000256" key="2">
    <source>
        <dbReference type="SAM" id="MobiDB-lite"/>
    </source>
</evidence>
<dbReference type="Proteomes" id="UP001176961">
    <property type="component" value="Unassembled WGS sequence"/>
</dbReference>
<dbReference type="AlphaFoldDB" id="A0AA36H090"/>
<evidence type="ECO:0000256" key="1">
    <source>
        <dbReference type="SAM" id="Coils"/>
    </source>
</evidence>
<reference evidence="3" key="1">
    <citation type="submission" date="2023-07" db="EMBL/GenBank/DDBJ databases">
        <authorList>
            <consortium name="CYATHOMIX"/>
        </authorList>
    </citation>
    <scope>NUCLEOTIDE SEQUENCE</scope>
    <source>
        <strain evidence="3">N/A</strain>
    </source>
</reference>
<dbReference type="EMBL" id="CATQJL010000305">
    <property type="protein sequence ID" value="CAJ0601633.1"/>
    <property type="molecule type" value="Genomic_DNA"/>
</dbReference>
<gene>
    <name evidence="3" type="ORF">CYNAS_LOCUS13616</name>
</gene>
<dbReference type="CDD" id="cd20335">
    <property type="entry name" value="BRcat_RBR"/>
    <property type="match status" value="1"/>
</dbReference>
<keyword evidence="1" id="KW-0175">Coiled coil</keyword>
<organism evidence="3 4">
    <name type="scientific">Cylicocyclus nassatus</name>
    <name type="common">Nematode worm</name>
    <dbReference type="NCBI Taxonomy" id="53992"/>
    <lineage>
        <taxon>Eukaryota</taxon>
        <taxon>Metazoa</taxon>
        <taxon>Ecdysozoa</taxon>
        <taxon>Nematoda</taxon>
        <taxon>Chromadorea</taxon>
        <taxon>Rhabditida</taxon>
        <taxon>Rhabditina</taxon>
        <taxon>Rhabditomorpha</taxon>
        <taxon>Strongyloidea</taxon>
        <taxon>Strongylidae</taxon>
        <taxon>Cylicocyclus</taxon>
    </lineage>
</organism>
<dbReference type="PANTHER" id="PTHR31063:SF4">
    <property type="entry name" value="IBR DOMAIN-CONTAINING PROTEIN"/>
    <property type="match status" value="1"/>
</dbReference>
<feature type="coiled-coil region" evidence="1">
    <location>
        <begin position="698"/>
        <end position="743"/>
    </location>
</feature>
<name>A0AA36H090_CYLNA</name>
<dbReference type="PANTHER" id="PTHR31063">
    <property type="entry name" value="PROTEIN CBG08668"/>
    <property type="match status" value="1"/>
</dbReference>
<comment type="caution">
    <text evidence="3">The sequence shown here is derived from an EMBL/GenBank/DDBJ whole genome shotgun (WGS) entry which is preliminary data.</text>
</comment>
<proteinExistence type="predicted"/>
<sequence length="744" mass="87347">MSYSDTEEYKFLNTSQKMRSLNYAKQRPSKKHTRNDFYVTKTLYDPMNTVSKKHRTKILADKLDGFSFNVPYSMNKKERWEKIDRIALLKIRQPSDDALETIVVNRVDVPYSDDSHGNTVKSINLIQNDGIATLGCGGRPHTLSHFVGQIRDLKHMDKKEADPARLLFNFSSTRQSPAKQTKRKSKQKKRRAYQNVFDTDYEDYDTSETLVLDTLVLTPIRRSQLSLHLRKSPNFLPHYYDSECEPYASEEESAVNERDSSSCDKDSIKLNTIFEVIETPLKSFEPFSIEGNILPFIRKELFKIWLEPKRLFISSLEVSHPKFVIFFEEDQGILRVRVSTDSSYTKAASRSRLIDIVKTKKGSDISALFNDLYDFINETTKGWMEDYYHKYDWNCRIKRYPEGFRCRVNSKLIAPMAASGFEFEQMNQLRQLYEQTSPKIDSRGTCSSSESLAFQAKPRFEMRFVTCPKCAMPYDCPMPLATTEDCVFNSCSCTKCFTAFCYLCEWEPHWPMSCEQFKKWTSRWDTQYFYEDHHIDGEQLRLCCACEEFYSVPNGTEDKSCPRLVCNLYYRPPFVQSHDHSHDSKFNWNDMAIKLRRHLTALKINIKNCKICGHEILPESVELRPIMNSKTAELCAYARRQRFLQNSDFEKYVMATFNAEKKEKFKNLRKTVLYLIEFCTGWIYVAKPFEWKHLSVEISNLNNSLQFIEQQIPSARDDFMKHMDELEEETKNLIELVRKSLRQS</sequence>
<accession>A0AA36H090</accession>
<keyword evidence="4" id="KW-1185">Reference proteome</keyword>
<evidence type="ECO:0000313" key="3">
    <source>
        <dbReference type="EMBL" id="CAJ0601633.1"/>
    </source>
</evidence>
<feature type="region of interest" description="Disordered" evidence="2">
    <location>
        <begin position="169"/>
        <end position="192"/>
    </location>
</feature>
<protein>
    <submittedName>
        <fullName evidence="3">Uncharacterized protein</fullName>
    </submittedName>
</protein>
<feature type="compositionally biased region" description="Polar residues" evidence="2">
    <location>
        <begin position="169"/>
        <end position="178"/>
    </location>
</feature>
<feature type="compositionally biased region" description="Basic residues" evidence="2">
    <location>
        <begin position="180"/>
        <end position="192"/>
    </location>
</feature>
<dbReference type="SUPFAM" id="SSF57850">
    <property type="entry name" value="RING/U-box"/>
    <property type="match status" value="1"/>
</dbReference>
<evidence type="ECO:0000313" key="4">
    <source>
        <dbReference type="Proteomes" id="UP001176961"/>
    </source>
</evidence>